<dbReference type="KEGG" id="cluj:IAU68_07795"/>
<dbReference type="EMBL" id="JACMYE010000001">
    <property type="protein sequence ID" value="MBC3177975.1"/>
    <property type="molecule type" value="Genomic_DNA"/>
</dbReference>
<dbReference type="RefSeq" id="WP_171192746.1">
    <property type="nucleotide sequence ID" value="NZ_CP061032.1"/>
</dbReference>
<gene>
    <name evidence="1" type="ORF">H7348_01405</name>
    <name evidence="2" type="ORF">IAU68_07795</name>
</gene>
<proteinExistence type="predicted"/>
<evidence type="ECO:0000313" key="4">
    <source>
        <dbReference type="Proteomes" id="UP000642876"/>
    </source>
</evidence>
<evidence type="ECO:0000313" key="2">
    <source>
        <dbReference type="EMBL" id="QNP89603.1"/>
    </source>
</evidence>
<keyword evidence="4" id="KW-1185">Reference proteome</keyword>
<dbReference type="Proteomes" id="UP000516235">
    <property type="component" value="Chromosome"/>
</dbReference>
<accession>A0A7H0JX37</accession>
<organism evidence="2 3">
    <name type="scientific">Corynebacterium lujinxingii</name>
    <dbReference type="NCBI Taxonomy" id="2763010"/>
    <lineage>
        <taxon>Bacteria</taxon>
        <taxon>Bacillati</taxon>
        <taxon>Actinomycetota</taxon>
        <taxon>Actinomycetes</taxon>
        <taxon>Mycobacteriales</taxon>
        <taxon>Corynebacteriaceae</taxon>
        <taxon>Corynebacterium</taxon>
    </lineage>
</organism>
<name>A0A7H0JX37_9CORY</name>
<evidence type="ECO:0000313" key="3">
    <source>
        <dbReference type="Proteomes" id="UP000516235"/>
    </source>
</evidence>
<reference evidence="3 4" key="1">
    <citation type="submission" date="2020-08" db="EMBL/GenBank/DDBJ databases">
        <title>novel species in genus Corynebacterium.</title>
        <authorList>
            <person name="Zhang G."/>
        </authorList>
    </citation>
    <scope>NUCLEOTIDE SEQUENCE [LARGE SCALE GENOMIC DNA]</scope>
    <source>
        <strain evidence="2">Zg-917</strain>
        <strain evidence="3 4">zg-917</strain>
    </source>
</reference>
<dbReference type="Proteomes" id="UP000642876">
    <property type="component" value="Unassembled WGS sequence"/>
</dbReference>
<sequence length="186" mass="20440">MHVVETRPTAQLAEPRLARMESSSRTWLTPGYSTSTAFINLSPGLVCVFAGADGLALTHQQVGEAAPSARQLWNESADRLTRRALVDTGVEFLVRCPSAALGHSPLRGYEVDGHGAPAASWLAHPKTFTVLHRHFESVLKPRNELMYVTRNDRDLFVFDAPIADVRALAPRASILTYSVGFPLMHH</sequence>
<dbReference type="AlphaFoldDB" id="A0A7H0JX37"/>
<protein>
    <submittedName>
        <fullName evidence="2">Uncharacterized protein</fullName>
    </submittedName>
</protein>
<evidence type="ECO:0000313" key="1">
    <source>
        <dbReference type="EMBL" id="MBC3177975.1"/>
    </source>
</evidence>
<dbReference type="EMBL" id="CP061032">
    <property type="protein sequence ID" value="QNP89603.1"/>
    <property type="molecule type" value="Genomic_DNA"/>
</dbReference>